<accession>A0ABR7D173</accession>
<dbReference type="Gene3D" id="1.10.10.10">
    <property type="entry name" value="Winged helix-like DNA-binding domain superfamily/Winged helix DNA-binding domain"/>
    <property type="match status" value="1"/>
</dbReference>
<evidence type="ECO:0000259" key="5">
    <source>
        <dbReference type="Pfam" id="PF04542"/>
    </source>
</evidence>
<keyword evidence="8" id="KW-1185">Reference proteome</keyword>
<dbReference type="InterPro" id="IPR013249">
    <property type="entry name" value="RNA_pol_sigma70_r4_t2"/>
</dbReference>
<evidence type="ECO:0000313" key="7">
    <source>
        <dbReference type="EMBL" id="MBC5621684.1"/>
    </source>
</evidence>
<evidence type="ECO:0000313" key="8">
    <source>
        <dbReference type="Proteomes" id="UP000646484"/>
    </source>
</evidence>
<dbReference type="InterPro" id="IPR014284">
    <property type="entry name" value="RNA_pol_sigma-70_dom"/>
</dbReference>
<organism evidence="7 8">
    <name type="scientific">Butyricimonas hominis</name>
    <dbReference type="NCBI Taxonomy" id="2763032"/>
    <lineage>
        <taxon>Bacteria</taxon>
        <taxon>Pseudomonadati</taxon>
        <taxon>Bacteroidota</taxon>
        <taxon>Bacteroidia</taxon>
        <taxon>Bacteroidales</taxon>
        <taxon>Odoribacteraceae</taxon>
        <taxon>Butyricimonas</taxon>
    </lineage>
</organism>
<dbReference type="CDD" id="cd06171">
    <property type="entry name" value="Sigma70_r4"/>
    <property type="match status" value="1"/>
</dbReference>
<evidence type="ECO:0000259" key="6">
    <source>
        <dbReference type="Pfam" id="PF08281"/>
    </source>
</evidence>
<gene>
    <name evidence="7" type="ORF">H8S64_11305</name>
</gene>
<protein>
    <submittedName>
        <fullName evidence="7">RNA polymerase sigma-70 factor</fullName>
    </submittedName>
</protein>
<dbReference type="InterPro" id="IPR036388">
    <property type="entry name" value="WH-like_DNA-bd_sf"/>
</dbReference>
<evidence type="ECO:0000256" key="4">
    <source>
        <dbReference type="ARBA" id="ARBA00023163"/>
    </source>
</evidence>
<dbReference type="EMBL" id="JACOOH010000004">
    <property type="protein sequence ID" value="MBC5621684.1"/>
    <property type="molecule type" value="Genomic_DNA"/>
</dbReference>
<dbReference type="InterPro" id="IPR013324">
    <property type="entry name" value="RNA_pol_sigma_r3/r4-like"/>
</dbReference>
<dbReference type="NCBIfam" id="TIGR02937">
    <property type="entry name" value="sigma70-ECF"/>
    <property type="match status" value="1"/>
</dbReference>
<dbReference type="Gene3D" id="1.10.1740.10">
    <property type="match status" value="1"/>
</dbReference>
<feature type="domain" description="RNA polymerase sigma-70 region 2" evidence="5">
    <location>
        <begin position="12"/>
        <end position="77"/>
    </location>
</feature>
<comment type="similarity">
    <text evidence="1">Belongs to the sigma-70 factor family. ECF subfamily.</text>
</comment>
<dbReference type="NCBIfam" id="TIGR02985">
    <property type="entry name" value="Sig70_bacteroi1"/>
    <property type="match status" value="1"/>
</dbReference>
<dbReference type="InterPro" id="IPR014327">
    <property type="entry name" value="RNA_pol_sigma70_bacteroid"/>
</dbReference>
<dbReference type="InterPro" id="IPR039425">
    <property type="entry name" value="RNA_pol_sigma-70-like"/>
</dbReference>
<evidence type="ECO:0000256" key="1">
    <source>
        <dbReference type="ARBA" id="ARBA00010641"/>
    </source>
</evidence>
<comment type="caution">
    <text evidence="7">The sequence shown here is derived from an EMBL/GenBank/DDBJ whole genome shotgun (WGS) entry which is preliminary data.</text>
</comment>
<dbReference type="InterPro" id="IPR007627">
    <property type="entry name" value="RNA_pol_sigma70_r2"/>
</dbReference>
<dbReference type="InterPro" id="IPR013325">
    <property type="entry name" value="RNA_pol_sigma_r2"/>
</dbReference>
<reference evidence="7 8" key="1">
    <citation type="submission" date="2020-08" db="EMBL/GenBank/DDBJ databases">
        <title>Genome public.</title>
        <authorList>
            <person name="Liu C."/>
            <person name="Sun Q."/>
        </authorList>
    </citation>
    <scope>NUCLEOTIDE SEQUENCE [LARGE SCALE GENOMIC DNA]</scope>
    <source>
        <strain evidence="7 8">NSJ-56</strain>
    </source>
</reference>
<keyword evidence="4" id="KW-0804">Transcription</keyword>
<dbReference type="Proteomes" id="UP000646484">
    <property type="component" value="Unassembled WGS sequence"/>
</dbReference>
<dbReference type="SUPFAM" id="SSF88659">
    <property type="entry name" value="Sigma3 and sigma4 domains of RNA polymerase sigma factors"/>
    <property type="match status" value="1"/>
</dbReference>
<feature type="domain" description="RNA polymerase sigma factor 70 region 4 type 2" evidence="6">
    <location>
        <begin position="109"/>
        <end position="160"/>
    </location>
</feature>
<keyword evidence="2" id="KW-0805">Transcription regulation</keyword>
<evidence type="ECO:0000256" key="2">
    <source>
        <dbReference type="ARBA" id="ARBA00023015"/>
    </source>
</evidence>
<keyword evidence="3" id="KW-0731">Sigma factor</keyword>
<dbReference type="Pfam" id="PF04542">
    <property type="entry name" value="Sigma70_r2"/>
    <property type="match status" value="1"/>
</dbReference>
<sequence>MLTNRNNFKFFFQEYFEPVFQFARKYTEDEDIARDIAQDAFIRLYERRADFDAMEKAKSFVYITARNLCLDHLKHRKIEHQYAQIIKTEEEEAEEQFYLEEVTYQETLRILRAAIDQLPPQTREVILVSLDGKNNNEIAETLGISVNSVKTLKKNAYKSLREILGKHYLLILLLLFENYS</sequence>
<dbReference type="SUPFAM" id="SSF88946">
    <property type="entry name" value="Sigma2 domain of RNA polymerase sigma factors"/>
    <property type="match status" value="1"/>
</dbReference>
<proteinExistence type="inferred from homology"/>
<dbReference type="Pfam" id="PF08281">
    <property type="entry name" value="Sigma70_r4_2"/>
    <property type="match status" value="1"/>
</dbReference>
<dbReference type="PANTHER" id="PTHR43133">
    <property type="entry name" value="RNA POLYMERASE ECF-TYPE SIGMA FACTO"/>
    <property type="match status" value="1"/>
</dbReference>
<dbReference type="PANTHER" id="PTHR43133:SF46">
    <property type="entry name" value="RNA POLYMERASE SIGMA-70 FACTOR ECF SUBFAMILY"/>
    <property type="match status" value="1"/>
</dbReference>
<name>A0ABR7D173_9BACT</name>
<evidence type="ECO:0000256" key="3">
    <source>
        <dbReference type="ARBA" id="ARBA00023082"/>
    </source>
</evidence>